<protein>
    <submittedName>
        <fullName evidence="3">Amidohydrolase family protein</fullName>
    </submittedName>
</protein>
<organism evidence="3 4">
    <name type="scientific">Streptodolium elevatio</name>
    <dbReference type="NCBI Taxonomy" id="3157996"/>
    <lineage>
        <taxon>Bacteria</taxon>
        <taxon>Bacillati</taxon>
        <taxon>Actinomycetota</taxon>
        <taxon>Actinomycetes</taxon>
        <taxon>Kitasatosporales</taxon>
        <taxon>Streptomycetaceae</taxon>
        <taxon>Streptodolium</taxon>
    </lineage>
</organism>
<keyword evidence="4" id="KW-1185">Reference proteome</keyword>
<accession>A0ABV3DM02</accession>
<dbReference type="PANTHER" id="PTHR21240">
    <property type="entry name" value="2-AMINO-3-CARBOXYLMUCONATE-6-SEMIALDEHYDE DECARBOXYLASE"/>
    <property type="match status" value="1"/>
</dbReference>
<name>A0ABV3DM02_9ACTN</name>
<evidence type="ECO:0000259" key="2">
    <source>
        <dbReference type="Pfam" id="PF04909"/>
    </source>
</evidence>
<dbReference type="SUPFAM" id="SSF51556">
    <property type="entry name" value="Metallo-dependent hydrolases"/>
    <property type="match status" value="1"/>
</dbReference>
<dbReference type="InterPro" id="IPR032465">
    <property type="entry name" value="ACMSD"/>
</dbReference>
<keyword evidence="1" id="KW-0456">Lyase</keyword>
<reference evidence="3 4" key="1">
    <citation type="submission" date="2024-06" db="EMBL/GenBank/DDBJ databases">
        <title>The Natural Products Discovery Center: Release of the First 8490 Sequenced Strains for Exploring Actinobacteria Biosynthetic Diversity.</title>
        <authorList>
            <person name="Kalkreuter E."/>
            <person name="Kautsar S.A."/>
            <person name="Yang D."/>
            <person name="Bader C.D."/>
            <person name="Teijaro C.N."/>
            <person name="Fluegel L."/>
            <person name="Davis C.M."/>
            <person name="Simpson J.R."/>
            <person name="Lauterbach L."/>
            <person name="Steele A.D."/>
            <person name="Gui C."/>
            <person name="Meng S."/>
            <person name="Li G."/>
            <person name="Viehrig K."/>
            <person name="Ye F."/>
            <person name="Su P."/>
            <person name="Kiefer A.F."/>
            <person name="Nichols A."/>
            <person name="Cepeda A.J."/>
            <person name="Yan W."/>
            <person name="Fan B."/>
            <person name="Jiang Y."/>
            <person name="Adhikari A."/>
            <person name="Zheng C.-J."/>
            <person name="Schuster L."/>
            <person name="Cowan T.M."/>
            <person name="Smanski M.J."/>
            <person name="Chevrette M.G."/>
            <person name="De Carvalho L.P.S."/>
            <person name="Shen B."/>
        </authorList>
    </citation>
    <scope>NUCLEOTIDE SEQUENCE [LARGE SCALE GENOMIC DNA]</scope>
    <source>
        <strain evidence="3 4">NPDC048946</strain>
    </source>
</reference>
<proteinExistence type="predicted"/>
<comment type="caution">
    <text evidence="3">The sequence shown here is derived from an EMBL/GenBank/DDBJ whole genome shotgun (WGS) entry which is preliminary data.</text>
</comment>
<dbReference type="EMBL" id="JBEZFP010000064">
    <property type="protein sequence ID" value="MEU8136497.1"/>
    <property type="molecule type" value="Genomic_DNA"/>
</dbReference>
<dbReference type="Pfam" id="PF04909">
    <property type="entry name" value="Amidohydro_2"/>
    <property type="match status" value="1"/>
</dbReference>
<dbReference type="Gene3D" id="3.20.20.140">
    <property type="entry name" value="Metal-dependent hydrolases"/>
    <property type="match status" value="1"/>
</dbReference>
<feature type="domain" description="Amidohydrolase-related" evidence="2">
    <location>
        <begin position="127"/>
        <end position="423"/>
    </location>
</feature>
<sequence length="430" mass="46956">MTPAPVPAATASASVAPAASASASAGVTPAPDAMPLIISVDDHVLEPRDLWQNELPAELREQGPRVVREKVKLAFSGGNYGFERNVEDGQWCDVWVYDDLVFPTGRLHAPAGFPEDEVRNVPAIYEDFRPGVYDQAARLADMDVNHVEAAVNFPNTFPRFCGQGFAERKDKDLAYRCLRIYNDWMIDEWSAGAGRGRLIPLTLVPLWDPQLAAAEVRRCAAKGSYAIAFSENPHRLGFASMHSGEWDVLWAACQETGTAVTMHIGSSSHMPSTSPDAPLAVSMALSSQNAQGSLMDWIFSGTLARFPALTIAYAESQVGWMPYLLERADLVWRDGVGGVDLPDPPSSYVKGRVYGCVFDDQHGLISRESVGMRSILFETDYPHSDGTWPNSRAVAHRLCEGAGMNADEVYAMLRGNAIRAFGLERFGITS</sequence>
<evidence type="ECO:0000313" key="4">
    <source>
        <dbReference type="Proteomes" id="UP001551482"/>
    </source>
</evidence>
<dbReference type="InterPro" id="IPR032466">
    <property type="entry name" value="Metal_Hydrolase"/>
</dbReference>
<dbReference type="Proteomes" id="UP001551482">
    <property type="component" value="Unassembled WGS sequence"/>
</dbReference>
<evidence type="ECO:0000256" key="1">
    <source>
        <dbReference type="ARBA" id="ARBA00023239"/>
    </source>
</evidence>
<gene>
    <name evidence="3" type="ORF">AB0C36_23665</name>
</gene>
<dbReference type="PANTHER" id="PTHR21240:SF28">
    <property type="entry name" value="ISO-OROTATE DECARBOXYLASE (EUROFUNG)"/>
    <property type="match status" value="1"/>
</dbReference>
<evidence type="ECO:0000313" key="3">
    <source>
        <dbReference type="EMBL" id="MEU8136497.1"/>
    </source>
</evidence>
<dbReference type="InterPro" id="IPR006680">
    <property type="entry name" value="Amidohydro-rel"/>
</dbReference>
<dbReference type="RefSeq" id="WP_358357064.1">
    <property type="nucleotide sequence ID" value="NZ_JBEZFP010000064.1"/>
</dbReference>